<organism evidence="8 9">
    <name type="scientific">Afipia carboxidovorans (strain ATCC 49405 / DSM 1227 / KCTC 32145 / OM5)</name>
    <name type="common">Oligotropha carboxidovorans</name>
    <dbReference type="NCBI Taxonomy" id="504832"/>
    <lineage>
        <taxon>Bacteria</taxon>
        <taxon>Pseudomonadati</taxon>
        <taxon>Pseudomonadota</taxon>
        <taxon>Alphaproteobacteria</taxon>
        <taxon>Hyphomicrobiales</taxon>
        <taxon>Nitrobacteraceae</taxon>
        <taxon>Afipia</taxon>
    </lineage>
</organism>
<dbReference type="SUPFAM" id="SSF143975">
    <property type="entry name" value="IlvD/EDD N-terminal domain-like"/>
    <property type="match status" value="1"/>
</dbReference>
<dbReference type="Gene3D" id="3.50.30.80">
    <property type="entry name" value="IlvD/EDD C-terminal domain-like"/>
    <property type="match status" value="1"/>
</dbReference>
<keyword evidence="9" id="KW-1185">Reference proteome</keyword>
<dbReference type="PROSITE" id="PS00886">
    <property type="entry name" value="ILVD_EDD_1"/>
    <property type="match status" value="1"/>
</dbReference>
<accession>B6JI49</accession>
<sequence>MSRENIRLRSNFKPGTTAWAVRRAQWKALGLSDADMEKPKIAIVNTSSELSICFSHLDGVSDRLKAAIRDNGGIPFEIRTTAPSDFIHGAAKGARYILPSRDLIASDIEVSVEGPMLDGMVCLASCDKTTPGQLMAAGRLDIPTIFILGGYQGHGSYGGTEIDIEDVFENVGKVVTGELALSDLSGMADHAIAGPGVCAGLGTANSMHLVCEALGLALPGSAPVRANSPAMLQQIDKAARRIVEMVGEGLTPRKIMTAESFTNAAALVLALSGSANCVRHLQAVADEAQVDVDLYALVDTLGPKVPLLCAVRPNGNARVEDLERSGGGRAVMKRIESLIHRDALTVTGKSWGEELANYEVPDGIIRTLDDPVSRTPALVTLRGSLAPDGSLLKLGTAEGHKLSFRGPARTFNSQEAAIDGLGGTIKAGDVVVLRYLGPRGGPGLASASWFVAALNGAGFGETVAVVTDGQLSGLNRGIAVNQVAPEAFEGGPLALVEDGDMIEIDVAARSISLLVDEAVLTKRQDKLVSPPPAGERGWLSVFQRLAKPIYKGATLTPD</sequence>
<dbReference type="KEGG" id="ocg:OCA5_c19530"/>
<dbReference type="Pfam" id="PF00920">
    <property type="entry name" value="ILVD_EDD_N"/>
    <property type="match status" value="1"/>
</dbReference>
<dbReference type="InterPro" id="IPR020558">
    <property type="entry name" value="DiOHA_6PGluconate_deHydtase_CS"/>
</dbReference>
<proteinExistence type="inferred from homology"/>
<dbReference type="InterPro" id="IPR042096">
    <property type="entry name" value="Dihydro-acid_dehy_C"/>
</dbReference>
<evidence type="ECO:0000313" key="9">
    <source>
        <dbReference type="Proteomes" id="UP000007730"/>
    </source>
</evidence>
<dbReference type="eggNOG" id="COG0129">
    <property type="taxonomic scope" value="Bacteria"/>
</dbReference>
<name>B6JI49_AFIC5</name>
<dbReference type="EMBL" id="CP002826">
    <property type="protein sequence ID" value="AEI06663.1"/>
    <property type="molecule type" value="Genomic_DNA"/>
</dbReference>
<evidence type="ECO:0000256" key="3">
    <source>
        <dbReference type="ARBA" id="ARBA00023004"/>
    </source>
</evidence>
<keyword evidence="4" id="KW-0411">Iron-sulfur</keyword>
<comment type="similarity">
    <text evidence="1">Belongs to the IlvD/Edd family.</text>
</comment>
<dbReference type="GO" id="GO:0046872">
    <property type="term" value="F:metal ion binding"/>
    <property type="evidence" value="ECO:0007669"/>
    <property type="project" value="UniProtKB-KW"/>
</dbReference>
<evidence type="ECO:0000256" key="1">
    <source>
        <dbReference type="ARBA" id="ARBA00006486"/>
    </source>
</evidence>
<evidence type="ECO:0000256" key="5">
    <source>
        <dbReference type="ARBA" id="ARBA00023239"/>
    </source>
</evidence>
<dbReference type="InterPro" id="IPR000581">
    <property type="entry name" value="ILV_EDD_N"/>
</dbReference>
<dbReference type="EC" id="4.2.1.9" evidence="8"/>
<evidence type="ECO:0000313" key="8">
    <source>
        <dbReference type="EMBL" id="AEI06663.1"/>
    </source>
</evidence>
<evidence type="ECO:0000256" key="4">
    <source>
        <dbReference type="ARBA" id="ARBA00023014"/>
    </source>
</evidence>
<dbReference type="STRING" id="504832.OCA5_c19530"/>
<evidence type="ECO:0000259" key="7">
    <source>
        <dbReference type="Pfam" id="PF24877"/>
    </source>
</evidence>
<evidence type="ECO:0000259" key="6">
    <source>
        <dbReference type="Pfam" id="PF00920"/>
    </source>
</evidence>
<keyword evidence="3" id="KW-0408">Iron</keyword>
<dbReference type="GO" id="GO:0051536">
    <property type="term" value="F:iron-sulfur cluster binding"/>
    <property type="evidence" value="ECO:0007669"/>
    <property type="project" value="UniProtKB-KW"/>
</dbReference>
<dbReference type="Pfam" id="PF24877">
    <property type="entry name" value="ILV_EDD_C"/>
    <property type="match status" value="1"/>
</dbReference>
<dbReference type="GO" id="GO:0004160">
    <property type="term" value="F:dihydroxy-acid dehydratase activity"/>
    <property type="evidence" value="ECO:0007669"/>
    <property type="project" value="UniProtKB-EC"/>
</dbReference>
<gene>
    <name evidence="8" type="primary">ilvD3</name>
    <name evidence="8" type="ordered locus">OCA5_c19530</name>
</gene>
<dbReference type="GO" id="GO:0005829">
    <property type="term" value="C:cytosol"/>
    <property type="evidence" value="ECO:0007669"/>
    <property type="project" value="TreeGrafter"/>
</dbReference>
<dbReference type="AlphaFoldDB" id="B6JI49"/>
<keyword evidence="5 8" id="KW-0456">Lyase</keyword>
<dbReference type="KEGG" id="oca:OCAR_6075"/>
<dbReference type="RefSeq" id="WP_012563219.1">
    <property type="nucleotide sequence ID" value="NC_011386.1"/>
</dbReference>
<keyword evidence="2" id="KW-0479">Metal-binding</keyword>
<dbReference type="InterPro" id="IPR037237">
    <property type="entry name" value="IlvD/EDD_N"/>
</dbReference>
<dbReference type="HOGENOM" id="CLU_014271_4_2_5"/>
<protein>
    <submittedName>
        <fullName evidence="8">Dihydroxy-acid dehydratase IlvD</fullName>
        <ecNumber evidence="8">4.2.1.9</ecNumber>
    </submittedName>
</protein>
<reference evidence="8 9" key="1">
    <citation type="journal article" date="2011" name="J. Bacteriol.">
        <title>Complete genome sequences of the chemolithoautotrophic Oligotropha carboxidovorans strains OM4 and OM5.</title>
        <authorList>
            <person name="Volland S."/>
            <person name="Rachinger M."/>
            <person name="Strittmatter A."/>
            <person name="Daniel R."/>
            <person name="Gottschalk G."/>
            <person name="Meyer O."/>
        </authorList>
    </citation>
    <scope>NUCLEOTIDE SEQUENCE [LARGE SCALE GENOMIC DNA]</scope>
    <source>
        <strain evidence="9">ATCC 49405 / DSM 1227 / KCTC 32145 / OM5</strain>
    </source>
</reference>
<dbReference type="Proteomes" id="UP000007730">
    <property type="component" value="Chromosome"/>
</dbReference>
<dbReference type="SUPFAM" id="SSF52016">
    <property type="entry name" value="LeuD/IlvD-like"/>
    <property type="match status" value="1"/>
</dbReference>
<feature type="domain" description="Dihydroxy-acid/6-phosphogluconate dehydratase N-terminal" evidence="6">
    <location>
        <begin position="38"/>
        <end position="353"/>
    </location>
</feature>
<evidence type="ECO:0000256" key="2">
    <source>
        <dbReference type="ARBA" id="ARBA00022723"/>
    </source>
</evidence>
<feature type="domain" description="Dihydroxy-acid/6-phosphogluconate dehydratase C-terminal" evidence="7">
    <location>
        <begin position="364"/>
        <end position="553"/>
    </location>
</feature>
<dbReference type="PANTHER" id="PTHR43661:SF3">
    <property type="entry name" value="D-XYLONATE DEHYDRATASE YAGF-RELATED"/>
    <property type="match status" value="1"/>
</dbReference>
<dbReference type="OrthoDB" id="7793094at2"/>
<dbReference type="PATRIC" id="fig|504832.7.peg.2074"/>
<dbReference type="InterPro" id="IPR056740">
    <property type="entry name" value="ILV_EDD_C"/>
</dbReference>
<dbReference type="FunFam" id="3.50.30.80:FF:000001">
    <property type="entry name" value="Dihydroxy-acid dehydratase"/>
    <property type="match status" value="1"/>
</dbReference>
<dbReference type="PANTHER" id="PTHR43661">
    <property type="entry name" value="D-XYLONATE DEHYDRATASE"/>
    <property type="match status" value="1"/>
</dbReference>